<dbReference type="AlphaFoldDB" id="A0A133QJF3"/>
<name>A0A133QJF3_9BACT</name>
<reference evidence="2" key="1">
    <citation type="submission" date="2016-01" db="EMBL/GenBank/DDBJ databases">
        <authorList>
            <person name="Mitreva M."/>
            <person name="Pepin K.H."/>
            <person name="Mihindukulasuriya K.A."/>
            <person name="Fulton R."/>
            <person name="Fronick C."/>
            <person name="O'Laughlin M."/>
            <person name="Miner T."/>
            <person name="Herter B."/>
            <person name="Rosa B.A."/>
            <person name="Cordes M."/>
            <person name="Tomlinson C."/>
            <person name="Wollam A."/>
            <person name="Palsikar V.B."/>
            <person name="Mardis E.R."/>
            <person name="Wilson R.K."/>
        </authorList>
    </citation>
    <scope>NUCLEOTIDE SEQUENCE [LARGE SCALE GENOMIC DNA]</scope>
    <source>
        <strain evidence="2">MJR7716</strain>
    </source>
</reference>
<accession>A0A133QJF3</accession>
<evidence type="ECO:0000313" key="2">
    <source>
        <dbReference type="Proteomes" id="UP000070533"/>
    </source>
</evidence>
<proteinExistence type="predicted"/>
<dbReference type="EMBL" id="LRQG01000021">
    <property type="protein sequence ID" value="KXA43007.1"/>
    <property type="molecule type" value="Genomic_DNA"/>
</dbReference>
<gene>
    <name evidence="1" type="ORF">HMPREF3226_00542</name>
</gene>
<comment type="caution">
    <text evidence="1">The sequence shown here is derived from an EMBL/GenBank/DDBJ whole genome shotgun (WGS) entry which is preliminary data.</text>
</comment>
<sequence>MTYCAVKADLLKSFHNIADNQWVTELLTMAFFLLVKTDATFCHSEVKDIRIATGAQ</sequence>
<dbReference type="PATRIC" id="fig|28128.5.peg.545"/>
<dbReference type="Proteomes" id="UP000070533">
    <property type="component" value="Unassembled WGS sequence"/>
</dbReference>
<protein>
    <submittedName>
        <fullName evidence="1">Uncharacterized protein</fullName>
    </submittedName>
</protein>
<organism evidence="1 2">
    <name type="scientific">Prevotella corporis</name>
    <dbReference type="NCBI Taxonomy" id="28128"/>
    <lineage>
        <taxon>Bacteria</taxon>
        <taxon>Pseudomonadati</taxon>
        <taxon>Bacteroidota</taxon>
        <taxon>Bacteroidia</taxon>
        <taxon>Bacteroidales</taxon>
        <taxon>Prevotellaceae</taxon>
        <taxon>Prevotella</taxon>
    </lineage>
</organism>
<keyword evidence="2" id="KW-1185">Reference proteome</keyword>
<evidence type="ECO:0000313" key="1">
    <source>
        <dbReference type="EMBL" id="KXA43007.1"/>
    </source>
</evidence>